<reference evidence="2" key="1">
    <citation type="journal article" date="2024" name="Front. Bioeng. Biotechnol.">
        <title>Genome-scale model development and genomic sequencing of the oleaginous clade Lipomyces.</title>
        <authorList>
            <person name="Czajka J.J."/>
            <person name="Han Y."/>
            <person name="Kim J."/>
            <person name="Mondo S.J."/>
            <person name="Hofstad B.A."/>
            <person name="Robles A."/>
            <person name="Haridas S."/>
            <person name="Riley R."/>
            <person name="LaButti K."/>
            <person name="Pangilinan J."/>
            <person name="Andreopoulos W."/>
            <person name="Lipzen A."/>
            <person name="Yan J."/>
            <person name="Wang M."/>
            <person name="Ng V."/>
            <person name="Grigoriev I.V."/>
            <person name="Spatafora J.W."/>
            <person name="Magnuson J.K."/>
            <person name="Baker S.E."/>
            <person name="Pomraning K.R."/>
        </authorList>
    </citation>
    <scope>NUCLEOTIDE SEQUENCE [LARGE SCALE GENOMIC DNA]</scope>
    <source>
        <strain evidence="2">CBS 7786</strain>
    </source>
</reference>
<dbReference type="EMBL" id="MU971351">
    <property type="protein sequence ID" value="KAK9238928.1"/>
    <property type="molecule type" value="Genomic_DNA"/>
</dbReference>
<gene>
    <name evidence="1" type="ORF">V1525DRAFT_387124</name>
</gene>
<accession>A0ACC3T4T8</accession>
<proteinExistence type="predicted"/>
<name>A0ACC3T4T8_LIPKO</name>
<dbReference type="Proteomes" id="UP001433508">
    <property type="component" value="Unassembled WGS sequence"/>
</dbReference>
<comment type="caution">
    <text evidence="1">The sequence shown here is derived from an EMBL/GenBank/DDBJ whole genome shotgun (WGS) entry which is preliminary data.</text>
</comment>
<sequence>MAAQTSTPTAPILQRADFDFLPDLLELFERVCDGSLQPKDLHNEAGRLRIRISRARSLLTQVVVADDGSVGEQTAIIEELKDKIAKKRYLLSKVAELGKAILQREGELQENELVFEAEKKGDLVKEETDVPQTMEISEVELVPQPVELFPESQHEQIKQTDDSTSVESAPKMLPQVQEDEQPSNDVLQFDNNDNGGMDNGDIANWGQDFDMTGEVLKETIESLPGDAQMFGEADVGGGEDNDMQEFMQMMQESGMEGQGDEFANNQNDDGDLNQQDSDVMFIMINEIPSGSTNTEQKNPGDENMGGTEEEVQIDELAKAMAEGEEDVIAQLMPMDVS</sequence>
<evidence type="ECO:0000313" key="2">
    <source>
        <dbReference type="Proteomes" id="UP001433508"/>
    </source>
</evidence>
<protein>
    <submittedName>
        <fullName evidence="1">Uncharacterized protein</fullName>
    </submittedName>
</protein>
<organism evidence="1 2">
    <name type="scientific">Lipomyces kononenkoae</name>
    <name type="common">Yeast</name>
    <dbReference type="NCBI Taxonomy" id="34357"/>
    <lineage>
        <taxon>Eukaryota</taxon>
        <taxon>Fungi</taxon>
        <taxon>Dikarya</taxon>
        <taxon>Ascomycota</taxon>
        <taxon>Saccharomycotina</taxon>
        <taxon>Lipomycetes</taxon>
        <taxon>Lipomycetales</taxon>
        <taxon>Lipomycetaceae</taxon>
        <taxon>Lipomyces</taxon>
    </lineage>
</organism>
<keyword evidence="2" id="KW-1185">Reference proteome</keyword>
<evidence type="ECO:0000313" key="1">
    <source>
        <dbReference type="EMBL" id="KAK9238928.1"/>
    </source>
</evidence>